<gene>
    <name evidence="12" type="ORF">OSTQU699_LOCUS3544</name>
</gene>
<feature type="compositionally biased region" description="Basic and acidic residues" evidence="10">
    <location>
        <begin position="214"/>
        <end position="233"/>
    </location>
</feature>
<dbReference type="SUPFAM" id="SSF81606">
    <property type="entry name" value="PP2C-like"/>
    <property type="match status" value="1"/>
</dbReference>
<evidence type="ECO:0000313" key="13">
    <source>
        <dbReference type="Proteomes" id="UP000708148"/>
    </source>
</evidence>
<dbReference type="Gene3D" id="3.60.40.10">
    <property type="entry name" value="PPM-type phosphatase domain"/>
    <property type="match status" value="1"/>
</dbReference>
<dbReference type="OrthoDB" id="10264738at2759"/>
<feature type="domain" description="PPM-type phosphatase" evidence="11">
    <location>
        <begin position="70"/>
        <end position="453"/>
    </location>
</feature>
<evidence type="ECO:0000256" key="1">
    <source>
        <dbReference type="ARBA" id="ARBA00001936"/>
    </source>
</evidence>
<name>A0A8S1IVV0_9CHLO</name>
<evidence type="ECO:0000256" key="6">
    <source>
        <dbReference type="ARBA" id="ARBA00022842"/>
    </source>
</evidence>
<dbReference type="InterPro" id="IPR036457">
    <property type="entry name" value="PPM-type-like_dom_sf"/>
</dbReference>
<dbReference type="Pfam" id="PF00481">
    <property type="entry name" value="PP2C"/>
    <property type="match status" value="1"/>
</dbReference>
<keyword evidence="6" id="KW-0460">Magnesium</keyword>
<dbReference type="PANTHER" id="PTHR47992">
    <property type="entry name" value="PROTEIN PHOSPHATASE"/>
    <property type="match status" value="1"/>
</dbReference>
<dbReference type="GO" id="GO:0004722">
    <property type="term" value="F:protein serine/threonine phosphatase activity"/>
    <property type="evidence" value="ECO:0007669"/>
    <property type="project" value="UniProtKB-EC"/>
</dbReference>
<dbReference type="EMBL" id="CAJHUC010000777">
    <property type="protein sequence ID" value="CAD7698183.1"/>
    <property type="molecule type" value="Genomic_DNA"/>
</dbReference>
<feature type="region of interest" description="Disordered" evidence="10">
    <location>
        <begin position="196"/>
        <end position="238"/>
    </location>
</feature>
<proteinExistence type="inferred from homology"/>
<dbReference type="InterPro" id="IPR000222">
    <property type="entry name" value="PP2C_BS"/>
</dbReference>
<evidence type="ECO:0000256" key="4">
    <source>
        <dbReference type="ARBA" id="ARBA00022723"/>
    </source>
</evidence>
<comment type="caution">
    <text evidence="12">The sequence shown here is derived from an EMBL/GenBank/DDBJ whole genome shotgun (WGS) entry which is preliminary data.</text>
</comment>
<dbReference type="PROSITE" id="PS01032">
    <property type="entry name" value="PPM_1"/>
    <property type="match status" value="1"/>
</dbReference>
<keyword evidence="5 9" id="KW-0378">Hydrolase</keyword>
<dbReference type="InterPro" id="IPR015655">
    <property type="entry name" value="PP2C"/>
</dbReference>
<evidence type="ECO:0000256" key="5">
    <source>
        <dbReference type="ARBA" id="ARBA00022801"/>
    </source>
</evidence>
<organism evidence="12 13">
    <name type="scientific">Ostreobium quekettii</name>
    <dbReference type="NCBI Taxonomy" id="121088"/>
    <lineage>
        <taxon>Eukaryota</taxon>
        <taxon>Viridiplantae</taxon>
        <taxon>Chlorophyta</taxon>
        <taxon>core chlorophytes</taxon>
        <taxon>Ulvophyceae</taxon>
        <taxon>TCBD clade</taxon>
        <taxon>Bryopsidales</taxon>
        <taxon>Ostreobineae</taxon>
        <taxon>Ostreobiaceae</taxon>
        <taxon>Ostreobium</taxon>
    </lineage>
</organism>
<dbReference type="SMART" id="SM00332">
    <property type="entry name" value="PP2Cc"/>
    <property type="match status" value="1"/>
</dbReference>
<keyword evidence="4" id="KW-0479">Metal-binding</keyword>
<keyword evidence="13" id="KW-1185">Reference proteome</keyword>
<dbReference type="GO" id="GO:0046872">
    <property type="term" value="F:metal ion binding"/>
    <property type="evidence" value="ECO:0007669"/>
    <property type="project" value="UniProtKB-KW"/>
</dbReference>
<evidence type="ECO:0000256" key="9">
    <source>
        <dbReference type="RuleBase" id="RU003465"/>
    </source>
</evidence>
<evidence type="ECO:0000256" key="10">
    <source>
        <dbReference type="SAM" id="MobiDB-lite"/>
    </source>
</evidence>
<dbReference type="Proteomes" id="UP000708148">
    <property type="component" value="Unassembled WGS sequence"/>
</dbReference>
<dbReference type="AlphaFoldDB" id="A0A8S1IVV0"/>
<keyword evidence="7 9" id="KW-0904">Protein phosphatase</keyword>
<keyword evidence="8" id="KW-0464">Manganese</keyword>
<evidence type="ECO:0000256" key="2">
    <source>
        <dbReference type="ARBA" id="ARBA00001946"/>
    </source>
</evidence>
<dbReference type="PROSITE" id="PS51746">
    <property type="entry name" value="PPM_2"/>
    <property type="match status" value="1"/>
</dbReference>
<dbReference type="InterPro" id="IPR001932">
    <property type="entry name" value="PPM-type_phosphatase-like_dom"/>
</dbReference>
<evidence type="ECO:0000259" key="11">
    <source>
        <dbReference type="PROSITE" id="PS51746"/>
    </source>
</evidence>
<evidence type="ECO:0000256" key="3">
    <source>
        <dbReference type="ARBA" id="ARBA00013081"/>
    </source>
</evidence>
<dbReference type="CDD" id="cd00143">
    <property type="entry name" value="PP2Cc"/>
    <property type="match status" value="1"/>
</dbReference>
<accession>A0A8S1IVV0</accession>
<evidence type="ECO:0000256" key="8">
    <source>
        <dbReference type="ARBA" id="ARBA00023211"/>
    </source>
</evidence>
<evidence type="ECO:0000256" key="7">
    <source>
        <dbReference type="ARBA" id="ARBA00022912"/>
    </source>
</evidence>
<comment type="cofactor">
    <cofactor evidence="1">
        <name>Mn(2+)</name>
        <dbReference type="ChEBI" id="CHEBI:29035"/>
    </cofactor>
</comment>
<sequence length="457" mass="48544">MFKGIRCVEEETFMKFAPVSAAPGCPQDVQSAGPNCRSECGWGGSGGCQAGVQAWPAEAPSPTLPEDSLPCGVKAMVNQRKSMEDFWCVVQAFMKLPLSVADTEEIVPGFVHCQQAYGKTRGLVDAQWGAAARHLQPSFPSGVIVLDTFHLFSVFDGHGGSHVSMHCANHLHSRLRDALTHTLRRSHPGMSALAANDQGAQGWSSLRRRGPCPEAHEHEGLSESDNDHDHQDAGDCAADEEMGESEEFLEGTSGGGMTAEGMAASMVAAFEEIDREVAEGGRAAYTGSTAVAALVGTWHICVAGCGDSRAVLFRAGTAIRVTHDHKPTDEDELARINSSGGEVLQINGCHRVQGILAMSRAIGDKNVWCVSASPEVTVMHRSSQDEFLLMGSDGLFDALDDQEACQLAKKCLLRAHSRGASPGAAAKVAASVLARAAIDRGSTDNITVLVVDLERQR</sequence>
<dbReference type="EC" id="3.1.3.16" evidence="3"/>
<protein>
    <recommendedName>
        <fullName evidence="3">protein-serine/threonine phosphatase</fullName>
        <ecNumber evidence="3">3.1.3.16</ecNumber>
    </recommendedName>
</protein>
<reference evidence="12" key="1">
    <citation type="submission" date="2020-12" db="EMBL/GenBank/DDBJ databases">
        <authorList>
            <person name="Iha C."/>
        </authorList>
    </citation>
    <scope>NUCLEOTIDE SEQUENCE</scope>
</reference>
<comment type="cofactor">
    <cofactor evidence="2">
        <name>Mg(2+)</name>
        <dbReference type="ChEBI" id="CHEBI:18420"/>
    </cofactor>
</comment>
<comment type="similarity">
    <text evidence="9">Belongs to the PP2C family.</text>
</comment>
<evidence type="ECO:0000313" key="12">
    <source>
        <dbReference type="EMBL" id="CAD7698183.1"/>
    </source>
</evidence>